<evidence type="ECO:0000259" key="1">
    <source>
        <dbReference type="Pfam" id="PF13391"/>
    </source>
</evidence>
<dbReference type="EMBL" id="RZIG01000001">
    <property type="protein sequence ID" value="RYJ15691.1"/>
    <property type="molecule type" value="Genomic_DNA"/>
</dbReference>
<sequence length="331" mass="37632">MPPDRLRSIVPMFGGATNYVKTLNAILEYVDDQQPTPDELIGWHRGHFDRVSSRDSIQRRIDYLEDVGFIERDGHHWRLGPEGTTYVAEQTTETLLEIMCRRNVGLRSLLYSLVPAPMTLEEIGHQQLKTHTSLGWDPANTDMAKQRANWLRSLGLVHKDGQQYALTDEGRQFVETAVEQWAGSTPQADAPTTDTPTVTTYETTVQARAVDPEFRETVLVQYDKTCPISGVDHRGLLDVAHVLPWSDYPQHRADPTNVLPLSKIHHAAFDRELFTIDRNYRLHVNPDFETDSDLLKQTIVDRAGESVPQLDGNVAPTYLRQHNDSLDWVTN</sequence>
<keyword evidence="2" id="KW-0255">Endonuclease</keyword>
<dbReference type="Pfam" id="PF13391">
    <property type="entry name" value="HNH_2"/>
    <property type="match status" value="1"/>
</dbReference>
<protein>
    <submittedName>
        <fullName evidence="2">HNH endonuclease</fullName>
    </submittedName>
</protein>
<name>A0A482TR36_HALHI</name>
<reference evidence="2 3" key="1">
    <citation type="submission" date="2018-12" db="EMBL/GenBank/DDBJ databases">
        <title>Draft genome sequence of Haloarcula hispinica strain 18.1, an halophilic archaeon isolated from Chott El Jerid of Southern Tunisia.</title>
        <authorList>
            <person name="Najjari A."/>
            <person name="Ben Dhia O."/>
            <person name="Ferjani R."/>
            <person name="Mahjoubi M."/>
            <person name="Sghaier H."/>
            <person name="Elshahed M."/>
            <person name="Ouzari H.I."/>
            <person name="Cherid A."/>
            <person name="Youssef N."/>
        </authorList>
    </citation>
    <scope>NUCLEOTIDE SEQUENCE [LARGE SCALE GENOMIC DNA]</scope>
    <source>
        <strain evidence="2 3">18.1</strain>
    </source>
</reference>
<dbReference type="GO" id="GO:0004519">
    <property type="term" value="F:endonuclease activity"/>
    <property type="evidence" value="ECO:0007669"/>
    <property type="project" value="UniProtKB-KW"/>
</dbReference>
<dbReference type="RefSeq" id="WP_129754843.1">
    <property type="nucleotide sequence ID" value="NZ_JAFKAA010000001.1"/>
</dbReference>
<evidence type="ECO:0000313" key="2">
    <source>
        <dbReference type="EMBL" id="RYJ15691.1"/>
    </source>
</evidence>
<dbReference type="InterPro" id="IPR003615">
    <property type="entry name" value="HNH_nuc"/>
</dbReference>
<evidence type="ECO:0000313" key="3">
    <source>
        <dbReference type="Proteomes" id="UP000293535"/>
    </source>
</evidence>
<dbReference type="Proteomes" id="UP000293535">
    <property type="component" value="Unassembled WGS sequence"/>
</dbReference>
<accession>A0A482TR36</accession>
<feature type="domain" description="HNH nuclease" evidence="1">
    <location>
        <begin position="226"/>
        <end position="277"/>
    </location>
</feature>
<gene>
    <name evidence="2" type="ORF">ELS20_01210</name>
</gene>
<comment type="caution">
    <text evidence="2">The sequence shown here is derived from an EMBL/GenBank/DDBJ whole genome shotgun (WGS) entry which is preliminary data.</text>
</comment>
<keyword evidence="2" id="KW-0378">Hydrolase</keyword>
<organism evidence="2 3">
    <name type="scientific">Haloarcula hispanica</name>
    <dbReference type="NCBI Taxonomy" id="51589"/>
    <lineage>
        <taxon>Archaea</taxon>
        <taxon>Methanobacteriati</taxon>
        <taxon>Methanobacteriota</taxon>
        <taxon>Stenosarchaea group</taxon>
        <taxon>Halobacteria</taxon>
        <taxon>Halobacteriales</taxon>
        <taxon>Haloarculaceae</taxon>
        <taxon>Haloarcula</taxon>
    </lineage>
</organism>
<keyword evidence="2" id="KW-0540">Nuclease</keyword>
<dbReference type="AlphaFoldDB" id="A0A482TR36"/>
<proteinExistence type="predicted"/>